<accession>A0A1W1CW12</accession>
<evidence type="ECO:0000313" key="1">
    <source>
        <dbReference type="EMBL" id="SFV69895.1"/>
    </source>
</evidence>
<protein>
    <submittedName>
        <fullName evidence="1">DsrS</fullName>
    </submittedName>
</protein>
<proteinExistence type="predicted"/>
<name>A0A1W1CW12_9ZZZZ</name>
<gene>
    <name evidence="1" type="ORF">MNB_SUP05-5-1148</name>
</gene>
<sequence length="313" mass="35890">MLSTEDTFKLNVLIANSIAIRIDTYKMCVYGLTSEGEEKELQLNHNDNHDKYITATQTLLLNKVLGTMGGYPSYLKRWSRMGEVSTKNLNELLMLGNIEAVIAVVNVKELNNDIIKKSWWCATNTDYQAEIGRYLLKKDYVVKTEIGKEIAQYLFEFLPFIEDTTELMDTIFLILNDDLLTTEQKQSLLKQGMRKSTILCGFLERNLVDSFAETAIKILKKINNEFVLYRVLNAIGKYYHHPMIMPLETIEKLQQQIENINTTDEKTRLFLAGVSEKLVVSEIAANTLAGSNIRKQLKPILEPIIKKLNEIKI</sequence>
<dbReference type="EMBL" id="FPHJ01000069">
    <property type="protein sequence ID" value="SFV69895.1"/>
    <property type="molecule type" value="Genomic_DNA"/>
</dbReference>
<reference evidence="1" key="1">
    <citation type="submission" date="2016-10" db="EMBL/GenBank/DDBJ databases">
        <authorList>
            <person name="de Groot N.N."/>
        </authorList>
    </citation>
    <scope>NUCLEOTIDE SEQUENCE</scope>
</reference>
<dbReference type="AlphaFoldDB" id="A0A1W1CW12"/>
<organism evidence="1">
    <name type="scientific">hydrothermal vent metagenome</name>
    <dbReference type="NCBI Taxonomy" id="652676"/>
    <lineage>
        <taxon>unclassified sequences</taxon>
        <taxon>metagenomes</taxon>
        <taxon>ecological metagenomes</taxon>
    </lineage>
</organism>